<dbReference type="PROSITE" id="PS51186">
    <property type="entry name" value="GNAT"/>
    <property type="match status" value="1"/>
</dbReference>
<dbReference type="AlphaFoldDB" id="A0A3L7JFH9"/>
<keyword evidence="5" id="KW-1185">Reference proteome</keyword>
<reference evidence="4 5" key="1">
    <citation type="submission" date="2018-10" db="EMBL/GenBank/DDBJ databases">
        <title>Notoacmeibacter sp. M2BS9Y-3-1, whole genome shotgun sequence.</title>
        <authorList>
            <person name="Tuo L."/>
        </authorList>
    </citation>
    <scope>NUCLEOTIDE SEQUENCE [LARGE SCALE GENOMIC DNA]</scope>
    <source>
        <strain evidence="4 5">M2BS9Y-3-1</strain>
    </source>
</reference>
<proteinExistence type="predicted"/>
<dbReference type="GO" id="GO:0016747">
    <property type="term" value="F:acyltransferase activity, transferring groups other than amino-acyl groups"/>
    <property type="evidence" value="ECO:0007669"/>
    <property type="project" value="InterPro"/>
</dbReference>
<evidence type="ECO:0000256" key="2">
    <source>
        <dbReference type="ARBA" id="ARBA00023315"/>
    </source>
</evidence>
<gene>
    <name evidence="4" type="ORF">D8780_05405</name>
</gene>
<dbReference type="PANTHER" id="PTHR43877:SF5">
    <property type="entry name" value="BLL8307 PROTEIN"/>
    <property type="match status" value="1"/>
</dbReference>
<organism evidence="4 5">
    <name type="scientific">Notoacmeibacter ruber</name>
    <dbReference type="NCBI Taxonomy" id="2670375"/>
    <lineage>
        <taxon>Bacteria</taxon>
        <taxon>Pseudomonadati</taxon>
        <taxon>Pseudomonadota</taxon>
        <taxon>Alphaproteobacteria</taxon>
        <taxon>Hyphomicrobiales</taxon>
        <taxon>Notoacmeibacteraceae</taxon>
        <taxon>Notoacmeibacter</taxon>
    </lineage>
</organism>
<keyword evidence="2" id="KW-0012">Acyltransferase</keyword>
<dbReference type="Proteomes" id="UP000281094">
    <property type="component" value="Unassembled WGS sequence"/>
</dbReference>
<dbReference type="CDD" id="cd04301">
    <property type="entry name" value="NAT_SF"/>
    <property type="match status" value="1"/>
</dbReference>
<dbReference type="EMBL" id="RCWN01000001">
    <property type="protein sequence ID" value="RLQ89423.1"/>
    <property type="molecule type" value="Genomic_DNA"/>
</dbReference>
<dbReference type="PANTHER" id="PTHR43877">
    <property type="entry name" value="AMINOALKYLPHOSPHONATE N-ACETYLTRANSFERASE-RELATED-RELATED"/>
    <property type="match status" value="1"/>
</dbReference>
<feature type="domain" description="N-acetyltransferase" evidence="3">
    <location>
        <begin position="1"/>
        <end position="139"/>
    </location>
</feature>
<evidence type="ECO:0000259" key="3">
    <source>
        <dbReference type="PROSITE" id="PS51186"/>
    </source>
</evidence>
<protein>
    <submittedName>
        <fullName evidence="4">GNAT family N-acetyltransferase</fullName>
    </submittedName>
</protein>
<name>A0A3L7JFH9_9HYPH</name>
<evidence type="ECO:0000256" key="1">
    <source>
        <dbReference type="ARBA" id="ARBA00022679"/>
    </source>
</evidence>
<comment type="caution">
    <text evidence="4">The sequence shown here is derived from an EMBL/GenBank/DDBJ whole genome shotgun (WGS) entry which is preliminary data.</text>
</comment>
<dbReference type="InterPro" id="IPR000182">
    <property type="entry name" value="GNAT_dom"/>
</dbReference>
<dbReference type="SUPFAM" id="SSF55729">
    <property type="entry name" value="Acyl-CoA N-acyltransferases (Nat)"/>
    <property type="match status" value="1"/>
</dbReference>
<dbReference type="Gene3D" id="3.40.630.30">
    <property type="match status" value="1"/>
</dbReference>
<evidence type="ECO:0000313" key="5">
    <source>
        <dbReference type="Proteomes" id="UP000281094"/>
    </source>
</evidence>
<dbReference type="InterPro" id="IPR050832">
    <property type="entry name" value="Bact_Acetyltransf"/>
</dbReference>
<dbReference type="Pfam" id="PF00583">
    <property type="entry name" value="Acetyltransf_1"/>
    <property type="match status" value="1"/>
</dbReference>
<accession>A0A3L7JFH9</accession>
<evidence type="ECO:0000313" key="4">
    <source>
        <dbReference type="EMBL" id="RLQ89423.1"/>
    </source>
</evidence>
<keyword evidence="1 4" id="KW-0808">Transferase</keyword>
<sequence length="139" mass="15079">MVTALNAHLTPLSPPEFQFPMTAEQMSGADCMVFIVRDNSGAPVGMGCLKQHEGRIGEVKRMWSAPHLRGQGIGASVLAAIIDKAEALDLSELVLETGTSPEYAPAWSLYERAGFQPCGAVLDYPTSEHNRFYRKVLSA</sequence>
<dbReference type="InterPro" id="IPR016181">
    <property type="entry name" value="Acyl_CoA_acyltransferase"/>
</dbReference>